<gene>
    <name evidence="3" type="ORF">LVY65_09140</name>
</gene>
<dbReference type="AlphaFoldDB" id="A0A9X1QPR2"/>
<keyword evidence="2" id="KW-0732">Signal</keyword>
<evidence type="ECO:0000313" key="3">
    <source>
        <dbReference type="EMBL" id="MCF2515224.1"/>
    </source>
</evidence>
<feature type="signal peptide" evidence="2">
    <location>
        <begin position="1"/>
        <end position="22"/>
    </location>
</feature>
<accession>A0A9X1QPR2</accession>
<feature type="compositionally biased region" description="Low complexity" evidence="1">
    <location>
        <begin position="23"/>
        <end position="45"/>
    </location>
</feature>
<organism evidence="3 4">
    <name type="scientific">Sphingomonas cremea</name>
    <dbReference type="NCBI Taxonomy" id="2904799"/>
    <lineage>
        <taxon>Bacteria</taxon>
        <taxon>Pseudomonadati</taxon>
        <taxon>Pseudomonadota</taxon>
        <taxon>Alphaproteobacteria</taxon>
        <taxon>Sphingomonadales</taxon>
        <taxon>Sphingomonadaceae</taxon>
        <taxon>Sphingomonas</taxon>
    </lineage>
</organism>
<name>A0A9X1QPR2_9SPHN</name>
<protein>
    <recommendedName>
        <fullName evidence="5">Transporter</fullName>
    </recommendedName>
</protein>
<keyword evidence="4" id="KW-1185">Reference proteome</keyword>
<evidence type="ECO:0000256" key="1">
    <source>
        <dbReference type="SAM" id="MobiDB-lite"/>
    </source>
</evidence>
<evidence type="ECO:0000313" key="4">
    <source>
        <dbReference type="Proteomes" id="UP001139410"/>
    </source>
</evidence>
<proteinExistence type="predicted"/>
<dbReference type="EMBL" id="JAKFGM010000002">
    <property type="protein sequence ID" value="MCF2515224.1"/>
    <property type="molecule type" value="Genomic_DNA"/>
</dbReference>
<evidence type="ECO:0000256" key="2">
    <source>
        <dbReference type="SAM" id="SignalP"/>
    </source>
</evidence>
<dbReference type="Proteomes" id="UP001139410">
    <property type="component" value="Unassembled WGS sequence"/>
</dbReference>
<reference evidence="3" key="1">
    <citation type="submission" date="2022-01" db="EMBL/GenBank/DDBJ databases">
        <authorList>
            <person name="Jo J.-H."/>
            <person name="Im W.-T."/>
        </authorList>
    </citation>
    <scope>NUCLEOTIDE SEQUENCE</scope>
    <source>
        <strain evidence="3">G124</strain>
    </source>
</reference>
<feature type="chain" id="PRO_5040919894" description="Transporter" evidence="2">
    <location>
        <begin position="23"/>
        <end position="288"/>
    </location>
</feature>
<evidence type="ECO:0008006" key="5">
    <source>
        <dbReference type="Google" id="ProtNLM"/>
    </source>
</evidence>
<sequence>MQRPTELVAAILSSLLATPALAAQDAPPAEQANAPSAPQASATSPDDAESLAKKLSNPVASLISVPFQANLDFGVGLTDSGDKMTLNIQPVVPIGITQNANLIVRTIVPVIFQTDLRGDDVSDFGLGDTVQSFFYSPKKPTAGGIIWGAGPVFLYPSGTSKYTTSDKWGAGPTFVVLKQFGPTTIGLLANHIWSVAGSDARPDVSSTFLQPFLAYTTKRATTYGLNTESTYDWKTKQWSVPINVTVAQLVRIGRQPVSFTLGGRYYVARPKFGPDWGVRFVTTLLFPK</sequence>
<dbReference type="RefSeq" id="WP_235067740.1">
    <property type="nucleotide sequence ID" value="NZ_JAKFGM010000002.1"/>
</dbReference>
<comment type="caution">
    <text evidence="3">The sequence shown here is derived from an EMBL/GenBank/DDBJ whole genome shotgun (WGS) entry which is preliminary data.</text>
</comment>
<feature type="region of interest" description="Disordered" evidence="1">
    <location>
        <begin position="23"/>
        <end position="50"/>
    </location>
</feature>